<gene>
    <name evidence="1" type="ORF">RPERSI_LOCUS17568</name>
</gene>
<proteinExistence type="predicted"/>
<comment type="caution">
    <text evidence="1">The sequence shown here is derived from an EMBL/GenBank/DDBJ whole genome shotgun (WGS) entry which is preliminary data.</text>
</comment>
<sequence length="43" mass="4538">IAGGLGLVEGGGSPLLSAYGEVEQKLQYHVVDGAIKYECQDWS</sequence>
<accession>A0ACA9R7R9</accession>
<feature type="non-terminal residue" evidence="1">
    <location>
        <position position="43"/>
    </location>
</feature>
<dbReference type="EMBL" id="CAJVQC010045212">
    <property type="protein sequence ID" value="CAG8780937.1"/>
    <property type="molecule type" value="Genomic_DNA"/>
</dbReference>
<feature type="non-terminal residue" evidence="1">
    <location>
        <position position="1"/>
    </location>
</feature>
<dbReference type="Proteomes" id="UP000789920">
    <property type="component" value="Unassembled WGS sequence"/>
</dbReference>
<keyword evidence="2" id="KW-1185">Reference proteome</keyword>
<evidence type="ECO:0000313" key="1">
    <source>
        <dbReference type="EMBL" id="CAG8780937.1"/>
    </source>
</evidence>
<organism evidence="1 2">
    <name type="scientific">Racocetra persica</name>
    <dbReference type="NCBI Taxonomy" id="160502"/>
    <lineage>
        <taxon>Eukaryota</taxon>
        <taxon>Fungi</taxon>
        <taxon>Fungi incertae sedis</taxon>
        <taxon>Mucoromycota</taxon>
        <taxon>Glomeromycotina</taxon>
        <taxon>Glomeromycetes</taxon>
        <taxon>Diversisporales</taxon>
        <taxon>Gigasporaceae</taxon>
        <taxon>Racocetra</taxon>
    </lineage>
</organism>
<name>A0ACA9R7R9_9GLOM</name>
<reference evidence="1" key="1">
    <citation type="submission" date="2021-06" db="EMBL/GenBank/DDBJ databases">
        <authorList>
            <person name="Kallberg Y."/>
            <person name="Tangrot J."/>
            <person name="Rosling A."/>
        </authorList>
    </citation>
    <scope>NUCLEOTIDE SEQUENCE</scope>
    <source>
        <strain evidence="1">MA461A</strain>
    </source>
</reference>
<protein>
    <submittedName>
        <fullName evidence="1">8984_t:CDS:1</fullName>
    </submittedName>
</protein>
<evidence type="ECO:0000313" key="2">
    <source>
        <dbReference type="Proteomes" id="UP000789920"/>
    </source>
</evidence>